<keyword evidence="2" id="KW-0614">Plasmid</keyword>
<proteinExistence type="predicted"/>
<dbReference type="RefSeq" id="WP_138655763.1">
    <property type="nucleotide sequence ID" value="NZ_CP040639.1"/>
</dbReference>
<dbReference type="Proteomes" id="UP000307562">
    <property type="component" value="Plasmid pNPA70"/>
</dbReference>
<sequence>MTTLQRDRLKSSRTETAVENRSQTIQPRVVGTPDEINVDLEARAGYDRNYDHLIEEAVRDR</sequence>
<feature type="region of interest" description="Disordered" evidence="1">
    <location>
        <begin position="1"/>
        <end position="24"/>
    </location>
</feature>
<feature type="compositionally biased region" description="Basic and acidic residues" evidence="1">
    <location>
        <begin position="1"/>
        <end position="18"/>
    </location>
</feature>
<protein>
    <submittedName>
        <fullName evidence="2">Uncharacterized protein</fullName>
    </submittedName>
</protein>
<evidence type="ECO:0000256" key="1">
    <source>
        <dbReference type="SAM" id="MobiDB-lite"/>
    </source>
</evidence>
<dbReference type="KEGG" id="npl:FGF80_18875"/>
<keyword evidence="3" id="KW-1185">Reference proteome</keyword>
<geneLocation type="plasmid" evidence="3">
    <name>pnpa70</name>
</geneLocation>
<dbReference type="AlphaFoldDB" id="A0A4P9TK04"/>
<name>A0A4P9TK04_9EURY</name>
<evidence type="ECO:0000313" key="3">
    <source>
        <dbReference type="Proteomes" id="UP000307562"/>
    </source>
</evidence>
<accession>A0A4P9TK04</accession>
<reference evidence="3" key="1">
    <citation type="submission" date="2019-05" db="EMBL/GenBank/DDBJ databases">
        <title>Complete Genome Sequence and Methylation Pattern of the Halophilic Archaeon Natrinema pallidum BOL6-1.</title>
        <authorList>
            <person name="DasSarma P."/>
            <person name="DasSarma B.P."/>
            <person name="DasSarma S.L."/>
            <person name="Martinez F.L."/>
            <person name="Guzman D."/>
            <person name="Roberts R.J."/>
            <person name="DasSarma S."/>
        </authorList>
    </citation>
    <scope>NUCLEOTIDE SEQUENCE [LARGE SCALE GENOMIC DNA]</scope>
    <source>
        <strain evidence="3">BOL6-1</strain>
        <plasmid evidence="3">pnpa70</plasmid>
    </source>
</reference>
<dbReference type="GeneID" id="96158206"/>
<gene>
    <name evidence="2" type="ORF">FGF80_18875</name>
</gene>
<dbReference type="EMBL" id="CP040639">
    <property type="protein sequence ID" value="QCW05306.1"/>
    <property type="molecule type" value="Genomic_DNA"/>
</dbReference>
<evidence type="ECO:0000313" key="2">
    <source>
        <dbReference type="EMBL" id="QCW05306.1"/>
    </source>
</evidence>
<organism evidence="2 3">
    <name type="scientific">Natrinema pallidum</name>
    <dbReference type="NCBI Taxonomy" id="69527"/>
    <lineage>
        <taxon>Archaea</taxon>
        <taxon>Methanobacteriati</taxon>
        <taxon>Methanobacteriota</taxon>
        <taxon>Stenosarchaea group</taxon>
        <taxon>Halobacteria</taxon>
        <taxon>Halobacteriales</taxon>
        <taxon>Natrialbaceae</taxon>
        <taxon>Natrinema</taxon>
    </lineage>
</organism>